<evidence type="ECO:0000256" key="8">
    <source>
        <dbReference type="SAM" id="Coils"/>
    </source>
</evidence>
<dbReference type="Gene3D" id="3.40.50.2300">
    <property type="match status" value="2"/>
</dbReference>
<dbReference type="InterPro" id="IPR011006">
    <property type="entry name" value="CheY-like_superfamily"/>
</dbReference>
<keyword evidence="5" id="KW-0418">Kinase</keyword>
<evidence type="ECO:0000313" key="11">
    <source>
        <dbReference type="EMBL" id="MFB2838321.1"/>
    </source>
</evidence>
<dbReference type="Gene3D" id="3.30.565.10">
    <property type="entry name" value="Histidine kinase-like ATPase, C-terminal domain"/>
    <property type="match status" value="1"/>
</dbReference>
<evidence type="ECO:0000256" key="2">
    <source>
        <dbReference type="ARBA" id="ARBA00012438"/>
    </source>
</evidence>
<keyword evidence="11" id="KW-0547">Nucleotide-binding</keyword>
<feature type="modified residue" description="4-aspartylphosphate" evidence="7">
    <location>
        <position position="57"/>
    </location>
</feature>
<dbReference type="SMART" id="SM00388">
    <property type="entry name" value="HisKA"/>
    <property type="match status" value="1"/>
</dbReference>
<dbReference type="Gene3D" id="3.30.450.40">
    <property type="match status" value="1"/>
</dbReference>
<dbReference type="PROSITE" id="PS50110">
    <property type="entry name" value="RESPONSE_REGULATORY"/>
    <property type="match status" value="2"/>
</dbReference>
<keyword evidence="3 7" id="KW-0597">Phosphoprotein</keyword>
<evidence type="ECO:0000313" key="12">
    <source>
        <dbReference type="Proteomes" id="UP001576780"/>
    </source>
</evidence>
<dbReference type="Pfam" id="PF00072">
    <property type="entry name" value="Response_reg"/>
    <property type="match status" value="2"/>
</dbReference>
<feature type="modified residue" description="4-aspartylphosphate" evidence="7">
    <location>
        <position position="660"/>
    </location>
</feature>
<dbReference type="SMART" id="SM00448">
    <property type="entry name" value="REC"/>
    <property type="match status" value="2"/>
</dbReference>
<dbReference type="InterPro" id="IPR005467">
    <property type="entry name" value="His_kinase_dom"/>
</dbReference>
<evidence type="ECO:0000259" key="9">
    <source>
        <dbReference type="PROSITE" id="PS50109"/>
    </source>
</evidence>
<keyword evidence="11" id="KW-0067">ATP-binding</keyword>
<evidence type="ECO:0000256" key="4">
    <source>
        <dbReference type="ARBA" id="ARBA00022679"/>
    </source>
</evidence>
<dbReference type="InterPro" id="IPR036097">
    <property type="entry name" value="HisK_dim/P_sf"/>
</dbReference>
<dbReference type="InterPro" id="IPR036890">
    <property type="entry name" value="HATPase_C_sf"/>
</dbReference>
<dbReference type="SUPFAM" id="SSF47384">
    <property type="entry name" value="Homodimeric domain of signal transducing histidine kinase"/>
    <property type="match status" value="1"/>
</dbReference>
<comment type="caution">
    <text evidence="11">The sequence shown here is derived from an EMBL/GenBank/DDBJ whole genome shotgun (WGS) entry which is preliminary data.</text>
</comment>
<dbReference type="Proteomes" id="UP001576780">
    <property type="component" value="Unassembled WGS sequence"/>
</dbReference>
<dbReference type="Pfam" id="PF00512">
    <property type="entry name" value="HisKA"/>
    <property type="match status" value="1"/>
</dbReference>
<dbReference type="EC" id="2.7.13.3" evidence="2"/>
<accession>A0ABV4WUH1</accession>
<dbReference type="SUPFAM" id="SSF55781">
    <property type="entry name" value="GAF domain-like"/>
    <property type="match status" value="1"/>
</dbReference>
<reference evidence="11 12" key="1">
    <citation type="submission" date="2024-09" db="EMBL/GenBank/DDBJ databases">
        <title>Floridaenema gen nov. (Aerosakkonemataceae, Aerosakkonematales ord. nov., Cyanobacteria) from benthic tropical and subtropical fresh waters, with the description of four new species.</title>
        <authorList>
            <person name="Moretto J.A."/>
            <person name="Berthold D.E."/>
            <person name="Lefler F.W."/>
            <person name="Huang I.-S."/>
            <person name="Laughinghouse H. IV."/>
        </authorList>
    </citation>
    <scope>NUCLEOTIDE SEQUENCE [LARGE SCALE GENOMIC DNA]</scope>
    <source>
        <strain evidence="11 12">BLCC-F167</strain>
    </source>
</reference>
<dbReference type="GO" id="GO:0005524">
    <property type="term" value="F:ATP binding"/>
    <property type="evidence" value="ECO:0007669"/>
    <property type="project" value="UniProtKB-KW"/>
</dbReference>
<dbReference type="InterPro" id="IPR003661">
    <property type="entry name" value="HisK_dim/P_dom"/>
</dbReference>
<dbReference type="SUPFAM" id="SSF52172">
    <property type="entry name" value="CheY-like"/>
    <property type="match status" value="2"/>
</dbReference>
<evidence type="ECO:0000259" key="10">
    <source>
        <dbReference type="PROSITE" id="PS50110"/>
    </source>
</evidence>
<comment type="catalytic activity">
    <reaction evidence="1">
        <text>ATP + protein L-histidine = ADP + protein N-phospho-L-histidine.</text>
        <dbReference type="EC" id="2.7.13.3"/>
    </reaction>
</comment>
<dbReference type="CDD" id="cd16922">
    <property type="entry name" value="HATPase_EvgS-ArcB-TorS-like"/>
    <property type="match status" value="1"/>
</dbReference>
<dbReference type="SMART" id="SM00065">
    <property type="entry name" value="GAF"/>
    <property type="match status" value="1"/>
</dbReference>
<organism evidence="11 12">
    <name type="scientific">Floridaenema evergladense BLCC-F167</name>
    <dbReference type="NCBI Taxonomy" id="3153639"/>
    <lineage>
        <taxon>Bacteria</taxon>
        <taxon>Bacillati</taxon>
        <taxon>Cyanobacteriota</taxon>
        <taxon>Cyanophyceae</taxon>
        <taxon>Oscillatoriophycideae</taxon>
        <taxon>Aerosakkonematales</taxon>
        <taxon>Aerosakkonemataceae</taxon>
        <taxon>Floridanema</taxon>
        <taxon>Floridanema evergladense</taxon>
    </lineage>
</organism>
<evidence type="ECO:0000256" key="6">
    <source>
        <dbReference type="ARBA" id="ARBA00023012"/>
    </source>
</evidence>
<dbReference type="SMART" id="SM00387">
    <property type="entry name" value="HATPase_c"/>
    <property type="match status" value="1"/>
</dbReference>
<proteinExistence type="predicted"/>
<dbReference type="PANTHER" id="PTHR43047">
    <property type="entry name" value="TWO-COMPONENT HISTIDINE PROTEIN KINASE"/>
    <property type="match status" value="1"/>
</dbReference>
<dbReference type="InterPro" id="IPR003594">
    <property type="entry name" value="HATPase_dom"/>
</dbReference>
<dbReference type="Pfam" id="PF02518">
    <property type="entry name" value="HATPase_c"/>
    <property type="match status" value="1"/>
</dbReference>
<feature type="domain" description="Response regulatory" evidence="10">
    <location>
        <begin position="611"/>
        <end position="728"/>
    </location>
</feature>
<evidence type="ECO:0000256" key="7">
    <source>
        <dbReference type="PROSITE-ProRule" id="PRU00169"/>
    </source>
</evidence>
<dbReference type="PRINTS" id="PR00344">
    <property type="entry name" value="BCTRLSENSOR"/>
</dbReference>
<dbReference type="CDD" id="cd00156">
    <property type="entry name" value="REC"/>
    <property type="match status" value="1"/>
</dbReference>
<keyword evidence="4" id="KW-0808">Transferase</keyword>
<dbReference type="Pfam" id="PF01590">
    <property type="entry name" value="GAF"/>
    <property type="match status" value="1"/>
</dbReference>
<dbReference type="InterPro" id="IPR029016">
    <property type="entry name" value="GAF-like_dom_sf"/>
</dbReference>
<dbReference type="RefSeq" id="WP_413280642.1">
    <property type="nucleotide sequence ID" value="NZ_JBHFNT010000246.1"/>
</dbReference>
<dbReference type="InterPro" id="IPR004358">
    <property type="entry name" value="Sig_transdc_His_kin-like_C"/>
</dbReference>
<evidence type="ECO:0000256" key="5">
    <source>
        <dbReference type="ARBA" id="ARBA00022777"/>
    </source>
</evidence>
<dbReference type="InterPro" id="IPR003018">
    <property type="entry name" value="GAF"/>
</dbReference>
<dbReference type="CDD" id="cd00082">
    <property type="entry name" value="HisKA"/>
    <property type="match status" value="1"/>
</dbReference>
<feature type="coiled-coil region" evidence="8">
    <location>
        <begin position="325"/>
        <end position="359"/>
    </location>
</feature>
<keyword evidence="6" id="KW-0902">Two-component regulatory system</keyword>
<dbReference type="Gene3D" id="1.10.287.130">
    <property type="match status" value="1"/>
</dbReference>
<dbReference type="PANTHER" id="PTHR43047:SF63">
    <property type="entry name" value="HISTIDINE KINASE"/>
    <property type="match status" value="1"/>
</dbReference>
<feature type="domain" description="Response regulatory" evidence="10">
    <location>
        <begin position="6"/>
        <end position="122"/>
    </location>
</feature>
<evidence type="ECO:0000256" key="1">
    <source>
        <dbReference type="ARBA" id="ARBA00000085"/>
    </source>
</evidence>
<evidence type="ECO:0000256" key="3">
    <source>
        <dbReference type="ARBA" id="ARBA00022553"/>
    </source>
</evidence>
<feature type="domain" description="Histidine kinase" evidence="9">
    <location>
        <begin position="359"/>
        <end position="577"/>
    </location>
</feature>
<keyword evidence="8" id="KW-0175">Coiled coil</keyword>
<dbReference type="InterPro" id="IPR001789">
    <property type="entry name" value="Sig_transdc_resp-reg_receiver"/>
</dbReference>
<dbReference type="PROSITE" id="PS50109">
    <property type="entry name" value="HIS_KIN"/>
    <property type="match status" value="1"/>
</dbReference>
<protein>
    <recommendedName>
        <fullName evidence="2">histidine kinase</fullName>
        <ecNumber evidence="2">2.7.13.3</ecNumber>
    </recommendedName>
</protein>
<sequence>MSVPLRFLLIQSSENDANLLANELKRGGYTLFSTIVETPKAMNAAFARQDWDVVIADNSLPDFNALVVLQLIRMRGLDLPVIVLLEKRCEDMIVAAIKAGANDCLIKDNLTRLVPIIKRELQAFAVKTKNKKLENNLIIDRLEITKYKEAALKNQQQAEREKILNQIFRFLNKSLNLEYILQQIVQLTGECFGVDRVIIFNTESGQIQVLNEWLANPEIPSMLDFKVPISEWPDLVDPDSEFNNGKAFHVPHYPPCPVTPAQQESIDKYQVRSVLSVPIFIHDSLFGGLGLHTTLSYRNFTDEEIKLLERIADQATIALYNAISYERLEHLVKQRTEELEKAKLEAEAANRAKSEFLANMSHELRTPLNSILGLSQMLQQEFYGQLNAKQKEYMHCIYSSGEHLLSLINDILDLAKVEAGKEELMLESVEIRELCYYCLSIVEERAKSQGLVLKSEIDPQVSHFIADQRRLCQMLLNLLSNAIKFTPTGEVTLIVKKQPKGTSFIVADTGIGIASEDISELFQPFSQLDSKLNRQYQGTGLGLVLTRRLARLHGGDLTVESQLGVGSKFTIYLPDLSLKNIFAHSYQYQEEEITNNREMVLLGEELLEKRPILLIGNDRKSATTLQNYLKVLNYKVEHLSSSEGFLEQVRIIEPGLILLDMDLATDLLGLELLKMLRSQPALAHIPVVMLASTAIEGERDRCLAAGANEYLTKPIGVAKIEAILSQYYNRVEYSSALSISNC</sequence>
<dbReference type="SUPFAM" id="SSF55874">
    <property type="entry name" value="ATPase domain of HSP90 chaperone/DNA topoisomerase II/histidine kinase"/>
    <property type="match status" value="1"/>
</dbReference>
<keyword evidence="12" id="KW-1185">Reference proteome</keyword>
<gene>
    <name evidence="11" type="ORF">ACE1CA_27830</name>
</gene>
<name>A0ABV4WUH1_9CYAN</name>
<dbReference type="EMBL" id="JBHFNT010000246">
    <property type="protein sequence ID" value="MFB2838321.1"/>
    <property type="molecule type" value="Genomic_DNA"/>
</dbReference>